<accession>A0A3L7AIS8</accession>
<dbReference type="Gene3D" id="3.40.50.880">
    <property type="match status" value="1"/>
</dbReference>
<name>A0A3L7AIS8_9MICO</name>
<dbReference type="OrthoDB" id="3373764at2"/>
<keyword evidence="6" id="KW-0732">Signal</keyword>
<evidence type="ECO:0000313" key="7">
    <source>
        <dbReference type="EMBL" id="RLP79332.1"/>
    </source>
</evidence>
<dbReference type="EMBL" id="RCUY01000015">
    <property type="protein sequence ID" value="RLP79332.1"/>
    <property type="molecule type" value="Genomic_DNA"/>
</dbReference>
<keyword evidence="4" id="KW-0720">Serine protease</keyword>
<evidence type="ECO:0000313" key="8">
    <source>
        <dbReference type="Proteomes" id="UP000269438"/>
    </source>
</evidence>
<dbReference type="Pfam" id="PF03575">
    <property type="entry name" value="Peptidase_S51"/>
    <property type="match status" value="1"/>
</dbReference>
<dbReference type="CDD" id="cd03129">
    <property type="entry name" value="GAT1_Peptidase_E_like"/>
    <property type="match status" value="1"/>
</dbReference>
<dbReference type="GO" id="GO:0006508">
    <property type="term" value="P:proteolysis"/>
    <property type="evidence" value="ECO:0007669"/>
    <property type="project" value="UniProtKB-KW"/>
</dbReference>
<evidence type="ECO:0000256" key="6">
    <source>
        <dbReference type="SAM" id="SignalP"/>
    </source>
</evidence>
<keyword evidence="2" id="KW-0645">Protease</keyword>
<evidence type="ECO:0000256" key="3">
    <source>
        <dbReference type="ARBA" id="ARBA00022801"/>
    </source>
</evidence>
<dbReference type="Proteomes" id="UP000269438">
    <property type="component" value="Unassembled WGS sequence"/>
</dbReference>
<evidence type="ECO:0000256" key="2">
    <source>
        <dbReference type="ARBA" id="ARBA00022670"/>
    </source>
</evidence>
<evidence type="ECO:0000256" key="4">
    <source>
        <dbReference type="ARBA" id="ARBA00022825"/>
    </source>
</evidence>
<dbReference type="SUPFAM" id="SSF52317">
    <property type="entry name" value="Class I glutamine amidotransferase-like"/>
    <property type="match status" value="1"/>
</dbReference>
<dbReference type="InterPro" id="IPR029062">
    <property type="entry name" value="Class_I_gatase-like"/>
</dbReference>
<feature type="region of interest" description="Disordered" evidence="5">
    <location>
        <begin position="217"/>
        <end position="240"/>
    </location>
</feature>
<sequence>MTHLLLLSRGLGAVPAFLAATVPHKTPLIGYIPDATRDFTDAPFVRAEREALASLGNPIIEIPLSAHTSESLAAALDEVDAIYVAGGDTFALLDAVRTAGAADLLKQRVEAGLPYIGSSAGSVLAGPDIKPIGPLDDPKGLHAGTDTTGLGLTDAVVLPHADGLLPPYPLVLIQRTLARYADRFRIVPVRDDQALLHGPAGERLIESSPLLDVAELLGATESSGSTEQSGTTERSTESDS</sequence>
<gene>
    <name evidence="7" type="ORF">D9V34_16205</name>
</gene>
<keyword evidence="3" id="KW-0378">Hydrolase</keyword>
<dbReference type="AlphaFoldDB" id="A0A3L7AIS8"/>
<dbReference type="PANTHER" id="PTHR20842">
    <property type="entry name" value="PROTEASE S51 ALPHA-ASPARTYL DIPEPTIDASE"/>
    <property type="match status" value="1"/>
</dbReference>
<dbReference type="PANTHER" id="PTHR20842:SF0">
    <property type="entry name" value="ALPHA-ASPARTYL DIPEPTIDASE"/>
    <property type="match status" value="1"/>
</dbReference>
<reference evidence="7 8" key="1">
    <citation type="submission" date="2018-10" db="EMBL/GenBank/DDBJ databases">
        <authorList>
            <person name="Li J."/>
        </authorList>
    </citation>
    <scope>NUCLEOTIDE SEQUENCE [LARGE SCALE GENOMIC DNA]</scope>
    <source>
        <strain evidence="7 8">JCM 11654</strain>
    </source>
</reference>
<feature type="chain" id="PRO_5038970522" evidence="6">
    <location>
        <begin position="20"/>
        <end position="240"/>
    </location>
</feature>
<evidence type="ECO:0000256" key="1">
    <source>
        <dbReference type="ARBA" id="ARBA00006534"/>
    </source>
</evidence>
<feature type="compositionally biased region" description="Low complexity" evidence="5">
    <location>
        <begin position="220"/>
        <end position="233"/>
    </location>
</feature>
<keyword evidence="8" id="KW-1185">Reference proteome</keyword>
<dbReference type="GO" id="GO:0008236">
    <property type="term" value="F:serine-type peptidase activity"/>
    <property type="evidence" value="ECO:0007669"/>
    <property type="project" value="UniProtKB-KW"/>
</dbReference>
<feature type="signal peptide" evidence="6">
    <location>
        <begin position="1"/>
        <end position="19"/>
    </location>
</feature>
<proteinExistence type="inferred from homology"/>
<dbReference type="InterPro" id="IPR005320">
    <property type="entry name" value="Peptidase_S51"/>
</dbReference>
<protein>
    <submittedName>
        <fullName evidence="7">Peptidase S51 dipeptidase E</fullName>
    </submittedName>
</protein>
<comment type="similarity">
    <text evidence="1">Belongs to the peptidase S51 family.</text>
</comment>
<evidence type="ECO:0000256" key="5">
    <source>
        <dbReference type="SAM" id="MobiDB-lite"/>
    </source>
</evidence>
<comment type="caution">
    <text evidence="7">The sequence shown here is derived from an EMBL/GenBank/DDBJ whole genome shotgun (WGS) entry which is preliminary data.</text>
</comment>
<dbReference type="RefSeq" id="WP_121689496.1">
    <property type="nucleotide sequence ID" value="NZ_RCUY01000015.1"/>
</dbReference>
<organism evidence="7 8">
    <name type="scientific">Mycetocola lacteus</name>
    <dbReference type="NCBI Taxonomy" id="76637"/>
    <lineage>
        <taxon>Bacteria</taxon>
        <taxon>Bacillati</taxon>
        <taxon>Actinomycetota</taxon>
        <taxon>Actinomycetes</taxon>
        <taxon>Micrococcales</taxon>
        <taxon>Microbacteriaceae</taxon>
        <taxon>Mycetocola</taxon>
    </lineage>
</organism>